<accession>A0ABV3ZDI8</accession>
<evidence type="ECO:0008006" key="3">
    <source>
        <dbReference type="Google" id="ProtNLM"/>
    </source>
</evidence>
<organism evidence="1 2">
    <name type="scientific">Danxiaibacter flavus</name>
    <dbReference type="NCBI Taxonomy" id="3049108"/>
    <lineage>
        <taxon>Bacteria</taxon>
        <taxon>Pseudomonadati</taxon>
        <taxon>Bacteroidota</taxon>
        <taxon>Chitinophagia</taxon>
        <taxon>Chitinophagales</taxon>
        <taxon>Chitinophagaceae</taxon>
        <taxon>Danxiaibacter</taxon>
    </lineage>
</organism>
<sequence>MTKTEIKEKILKGGQLAIDRLLEKKRKDDAVVVISEKGKVVRVPAKELKK</sequence>
<name>A0ABV3ZDI8_9BACT</name>
<gene>
    <name evidence="1" type="ORF">QTN47_09115</name>
</gene>
<evidence type="ECO:0000313" key="2">
    <source>
        <dbReference type="Proteomes" id="UP001560573"/>
    </source>
</evidence>
<evidence type="ECO:0000313" key="1">
    <source>
        <dbReference type="EMBL" id="MEX6687650.1"/>
    </source>
</evidence>
<comment type="caution">
    <text evidence="1">The sequence shown here is derived from an EMBL/GenBank/DDBJ whole genome shotgun (WGS) entry which is preliminary data.</text>
</comment>
<dbReference type="RefSeq" id="WP_369329055.1">
    <property type="nucleotide sequence ID" value="NZ_JAULBC010000002.1"/>
</dbReference>
<protein>
    <recommendedName>
        <fullName evidence="3">DUF2292 domain-containing protein</fullName>
    </recommendedName>
</protein>
<reference evidence="1 2" key="1">
    <citation type="submission" date="2023-07" db="EMBL/GenBank/DDBJ databases">
        <authorList>
            <person name="Lian W.-H."/>
        </authorList>
    </citation>
    <scope>NUCLEOTIDE SEQUENCE [LARGE SCALE GENOMIC DNA]</scope>
    <source>
        <strain evidence="1 2">SYSU DXS3180</strain>
    </source>
</reference>
<dbReference type="EMBL" id="JAULBC010000002">
    <property type="protein sequence ID" value="MEX6687650.1"/>
    <property type="molecule type" value="Genomic_DNA"/>
</dbReference>
<keyword evidence="2" id="KW-1185">Reference proteome</keyword>
<dbReference type="Proteomes" id="UP001560573">
    <property type="component" value="Unassembled WGS sequence"/>
</dbReference>
<proteinExistence type="predicted"/>